<dbReference type="OMA" id="IMAMSAY"/>
<evidence type="ECO:0000313" key="1">
    <source>
        <dbReference type="Proteomes" id="UP000189703"/>
    </source>
</evidence>
<proteinExistence type="predicted"/>
<dbReference type="OrthoDB" id="751084at2759"/>
<accession>A0A1U8AMV3</accession>
<dbReference type="KEGG" id="nnu:104605669"/>
<name>A0A1U8AMV3_NELNU</name>
<dbReference type="GeneID" id="104605669"/>
<dbReference type="STRING" id="4432.A0A1U8AMV3"/>
<gene>
    <name evidence="2" type="primary">LOC104605669</name>
</gene>
<organism evidence="1 2">
    <name type="scientific">Nelumbo nucifera</name>
    <name type="common">Sacred lotus</name>
    <dbReference type="NCBI Taxonomy" id="4432"/>
    <lineage>
        <taxon>Eukaryota</taxon>
        <taxon>Viridiplantae</taxon>
        <taxon>Streptophyta</taxon>
        <taxon>Embryophyta</taxon>
        <taxon>Tracheophyta</taxon>
        <taxon>Spermatophyta</taxon>
        <taxon>Magnoliopsida</taxon>
        <taxon>Proteales</taxon>
        <taxon>Nelumbonaceae</taxon>
        <taxon>Nelumbo</taxon>
    </lineage>
</organism>
<reference evidence="2" key="1">
    <citation type="submission" date="2025-08" db="UniProtKB">
        <authorList>
            <consortium name="RefSeq"/>
        </authorList>
    </citation>
    <scope>IDENTIFICATION</scope>
</reference>
<evidence type="ECO:0000313" key="2">
    <source>
        <dbReference type="RefSeq" id="XP_010268818.1"/>
    </source>
</evidence>
<dbReference type="eggNOG" id="ENOG502TNCM">
    <property type="taxonomic scope" value="Eukaryota"/>
</dbReference>
<sequence length="482" mass="52732">MENSIRKRLSLQNEILKWLKEFSEKVESRANATTVEVHKLLEQTDIVEQDMRNTLNSFRNLSYNLFKENKISEEDEMSGCAREDSKKSAEAGIPAQSYEADILPRYKEALSLGLRSYRSHIQKTNRKSSTGSGFNMGFAHGPLPHVIGSEEYIHDNSCGLTEDLILGRESLNPSQITETGGILFDTIKSGSDTMFSGDLFTEEQEPLEKEGNEPLLSAALDFKAMLEAALLSTYKFYDEEGPSVSDPVHGYSNTNEKIHAKLDHEDSTTLDSVDIANSRNATGIMSTIVPATAEKIISNQDLVTQSRDICSTLISRSLFDAEEESSTFLSSGPETLIGGNKAETIYNPTPEADDAISKGAVSQTAEFPNCSLSKPDAGDVDAIPLPSRSEGFISHVPEDGKSAGADSVILKNGEEHEGHSDSSNSVHFTSEDVTKSLERREFVSSSLNTSHNIIGDCKPHSSRLQQSDVLIDVKRGKSPLKG</sequence>
<dbReference type="Proteomes" id="UP000189703">
    <property type="component" value="Unplaced"/>
</dbReference>
<dbReference type="InParanoid" id="A0A1U8AMV3"/>
<keyword evidence="1" id="KW-1185">Reference proteome</keyword>
<dbReference type="RefSeq" id="XP_010268818.1">
    <property type="nucleotide sequence ID" value="XM_010270516.2"/>
</dbReference>
<protein>
    <submittedName>
        <fullName evidence="2">Uncharacterized protein LOC104605669 isoform X1</fullName>
    </submittedName>
</protein>
<dbReference type="AlphaFoldDB" id="A0A1U8AMV3"/>